<feature type="transmembrane region" description="Helical" evidence="4">
    <location>
        <begin position="237"/>
        <end position="258"/>
    </location>
</feature>
<dbReference type="Gene3D" id="1.20.1250.20">
    <property type="entry name" value="MFS general substrate transporter like domains"/>
    <property type="match status" value="2"/>
</dbReference>
<evidence type="ECO:0000313" key="6">
    <source>
        <dbReference type="Proteomes" id="UP000467214"/>
    </source>
</evidence>
<accession>A0A845BLC5</accession>
<feature type="transmembrane region" description="Helical" evidence="4">
    <location>
        <begin position="301"/>
        <end position="317"/>
    </location>
</feature>
<dbReference type="Pfam" id="PF07690">
    <property type="entry name" value="MFS_1"/>
    <property type="match status" value="1"/>
</dbReference>
<organism evidence="5 6">
    <name type="scientific">Craterilacuibacter sinensis</name>
    <dbReference type="NCBI Taxonomy" id="2686017"/>
    <lineage>
        <taxon>Bacteria</taxon>
        <taxon>Pseudomonadati</taxon>
        <taxon>Pseudomonadota</taxon>
        <taxon>Betaproteobacteria</taxon>
        <taxon>Neisseriales</taxon>
        <taxon>Neisseriaceae</taxon>
        <taxon>Craterilacuibacter</taxon>
    </lineage>
</organism>
<comment type="caution">
    <text evidence="5">The sequence shown here is derived from an EMBL/GenBank/DDBJ whole genome shotgun (WGS) entry which is preliminary data.</text>
</comment>
<dbReference type="Proteomes" id="UP000467214">
    <property type="component" value="Unassembled WGS sequence"/>
</dbReference>
<sequence length="392" mass="40936">MWGAMLAASFASTIGGLPFNALPILLGTLSDSFRLGAAATGLLGSSCFAGYLLGTLLSALYMDKFNWPWLTRLSALGAAGALLLSSQLPLWFQYPLWALVGFFAALMTCLGLRIMGALPDKERALSLRLAVELAVTSAVLFALPPLVIARWHYPGLVLALSAIILLLSLSSLKLPRRDALPGTRAGGDARSIADSLRLPWPAFAALACFFVYGTGQIGLWAFLERIGHSHALSASELGLTFAVLKLLGGAAAGSLILVGERLGYRLPHGIVLLVIAAGLFLMSQGGFAGFAIGAWVWEAGFTWGCIYQTAAIARLDASGRSVMLIPAAFALAAMLGPGLAGFLSASGFAPLYLLAAATALLPVAVYTLFLARRMTQPTAPQAGDVAQVADVL</sequence>
<feature type="transmembrane region" description="Helical" evidence="4">
    <location>
        <begin position="270"/>
        <end position="295"/>
    </location>
</feature>
<name>A0A845BLC5_9NEIS</name>
<feature type="transmembrane region" description="Helical" evidence="4">
    <location>
        <begin position="37"/>
        <end position="62"/>
    </location>
</feature>
<evidence type="ECO:0000256" key="3">
    <source>
        <dbReference type="ARBA" id="ARBA00023136"/>
    </source>
</evidence>
<dbReference type="InterPro" id="IPR011701">
    <property type="entry name" value="MFS"/>
</dbReference>
<protein>
    <submittedName>
        <fullName evidence="5">MFS transporter</fullName>
    </submittedName>
</protein>
<reference evidence="5 6" key="1">
    <citation type="submission" date="2019-12" db="EMBL/GenBank/DDBJ databases">
        <title>Neisseriaceae gen. nov. sp. Genome sequencing and assembly.</title>
        <authorList>
            <person name="Liu Z."/>
            <person name="Li A."/>
        </authorList>
    </citation>
    <scope>NUCLEOTIDE SEQUENCE [LARGE SCALE GENOMIC DNA]</scope>
    <source>
        <strain evidence="5 6">B2N2-7</strain>
    </source>
</reference>
<evidence type="ECO:0000256" key="4">
    <source>
        <dbReference type="SAM" id="Phobius"/>
    </source>
</evidence>
<feature type="transmembrane region" description="Helical" evidence="4">
    <location>
        <begin position="69"/>
        <end position="88"/>
    </location>
</feature>
<feature type="transmembrane region" description="Helical" evidence="4">
    <location>
        <begin position="127"/>
        <end position="147"/>
    </location>
</feature>
<dbReference type="SUPFAM" id="SSF103473">
    <property type="entry name" value="MFS general substrate transporter"/>
    <property type="match status" value="1"/>
</dbReference>
<dbReference type="InterPro" id="IPR036259">
    <property type="entry name" value="MFS_trans_sf"/>
</dbReference>
<dbReference type="EMBL" id="WSSB01000009">
    <property type="protein sequence ID" value="MXR37467.1"/>
    <property type="molecule type" value="Genomic_DNA"/>
</dbReference>
<gene>
    <name evidence="5" type="ORF">GQF02_10820</name>
</gene>
<feature type="transmembrane region" description="Helical" evidence="4">
    <location>
        <begin position="200"/>
        <end position="222"/>
    </location>
</feature>
<proteinExistence type="predicted"/>
<feature type="transmembrane region" description="Helical" evidence="4">
    <location>
        <begin position="324"/>
        <end position="345"/>
    </location>
</feature>
<feature type="transmembrane region" description="Helical" evidence="4">
    <location>
        <begin position="351"/>
        <end position="371"/>
    </location>
</feature>
<dbReference type="AlphaFoldDB" id="A0A845BLC5"/>
<keyword evidence="6" id="KW-1185">Reference proteome</keyword>
<keyword evidence="2 4" id="KW-1133">Transmembrane helix</keyword>
<feature type="transmembrane region" description="Helical" evidence="4">
    <location>
        <begin position="94"/>
        <end position="115"/>
    </location>
</feature>
<feature type="transmembrane region" description="Helical" evidence="4">
    <location>
        <begin position="153"/>
        <end position="172"/>
    </location>
</feature>
<evidence type="ECO:0000313" key="5">
    <source>
        <dbReference type="EMBL" id="MXR37467.1"/>
    </source>
</evidence>
<evidence type="ECO:0000256" key="1">
    <source>
        <dbReference type="ARBA" id="ARBA00022692"/>
    </source>
</evidence>
<evidence type="ECO:0000256" key="2">
    <source>
        <dbReference type="ARBA" id="ARBA00022989"/>
    </source>
</evidence>
<dbReference type="GO" id="GO:0022857">
    <property type="term" value="F:transmembrane transporter activity"/>
    <property type="evidence" value="ECO:0007669"/>
    <property type="project" value="InterPro"/>
</dbReference>
<keyword evidence="1 4" id="KW-0812">Transmembrane</keyword>
<keyword evidence="3 4" id="KW-0472">Membrane</keyword>